<dbReference type="GO" id="GO:0004181">
    <property type="term" value="F:metallocarboxypeptidase activity"/>
    <property type="evidence" value="ECO:0007669"/>
    <property type="project" value="InterPro"/>
</dbReference>
<dbReference type="Gene3D" id="3.30.70.340">
    <property type="entry name" value="Metallocarboxypeptidase-like"/>
    <property type="match status" value="1"/>
</dbReference>
<keyword evidence="10" id="KW-0843">Virulence</keyword>
<accession>A0A815Z0W5</accession>
<keyword evidence="9" id="KW-0862">Zinc</keyword>
<keyword evidence="5" id="KW-0645">Protease</keyword>
<keyword evidence="14" id="KW-0863">Zinc-finger</keyword>
<feature type="domain" description="C2H2-type" evidence="17">
    <location>
        <begin position="543"/>
        <end position="570"/>
    </location>
</feature>
<evidence type="ECO:0000256" key="8">
    <source>
        <dbReference type="ARBA" id="ARBA00022801"/>
    </source>
</evidence>
<keyword evidence="13" id="KW-1015">Disulfide bond</keyword>
<evidence type="ECO:0000256" key="13">
    <source>
        <dbReference type="ARBA" id="ARBA00023157"/>
    </source>
</evidence>
<feature type="region of interest" description="Disordered" evidence="16">
    <location>
        <begin position="353"/>
        <end position="422"/>
    </location>
</feature>
<evidence type="ECO:0000313" key="20">
    <source>
        <dbReference type="Proteomes" id="UP000663828"/>
    </source>
</evidence>
<evidence type="ECO:0000259" key="18">
    <source>
        <dbReference type="PROSITE" id="PS52035"/>
    </source>
</evidence>
<feature type="region of interest" description="Disordered" evidence="16">
    <location>
        <begin position="50"/>
        <end position="74"/>
    </location>
</feature>
<evidence type="ECO:0000256" key="7">
    <source>
        <dbReference type="ARBA" id="ARBA00022729"/>
    </source>
</evidence>
<feature type="compositionally biased region" description="Pro residues" evidence="16">
    <location>
        <begin position="284"/>
        <end position="293"/>
    </location>
</feature>
<keyword evidence="20" id="KW-1185">Reference proteome</keyword>
<feature type="domain" description="Peptidase M14" evidence="18">
    <location>
        <begin position="1031"/>
        <end position="1318"/>
    </location>
</feature>
<keyword evidence="12" id="KW-0865">Zymogen</keyword>
<feature type="compositionally biased region" description="Low complexity" evidence="16">
    <location>
        <begin position="377"/>
        <end position="395"/>
    </location>
</feature>
<evidence type="ECO:0000256" key="14">
    <source>
        <dbReference type="PROSITE-ProRule" id="PRU00042"/>
    </source>
</evidence>
<keyword evidence="6" id="KW-0479">Metal-binding</keyword>
<feature type="region of interest" description="Disordered" evidence="16">
    <location>
        <begin position="276"/>
        <end position="295"/>
    </location>
</feature>
<evidence type="ECO:0000256" key="15">
    <source>
        <dbReference type="PROSITE-ProRule" id="PRU01379"/>
    </source>
</evidence>
<dbReference type="SMART" id="SM00631">
    <property type="entry name" value="Zn_pept"/>
    <property type="match status" value="1"/>
</dbReference>
<dbReference type="Proteomes" id="UP000663828">
    <property type="component" value="Unassembled WGS sequence"/>
</dbReference>
<feature type="domain" description="C2H2-type" evidence="17">
    <location>
        <begin position="427"/>
        <end position="455"/>
    </location>
</feature>
<evidence type="ECO:0000256" key="11">
    <source>
        <dbReference type="ARBA" id="ARBA00023049"/>
    </source>
</evidence>
<dbReference type="SUPFAM" id="SSF57667">
    <property type="entry name" value="beta-beta-alpha zinc fingers"/>
    <property type="match status" value="3"/>
</dbReference>
<evidence type="ECO:0000256" key="2">
    <source>
        <dbReference type="ARBA" id="ARBA00003091"/>
    </source>
</evidence>
<dbReference type="Pfam" id="PF02244">
    <property type="entry name" value="Propep_M14"/>
    <property type="match status" value="1"/>
</dbReference>
<dbReference type="CDD" id="cd03860">
    <property type="entry name" value="M14_CP_A-B_like"/>
    <property type="match status" value="1"/>
</dbReference>
<dbReference type="Gene3D" id="3.30.160.60">
    <property type="entry name" value="Classic Zinc Finger"/>
    <property type="match status" value="3"/>
</dbReference>
<feature type="region of interest" description="Disordered" evidence="16">
    <location>
        <begin position="250"/>
        <end position="269"/>
    </location>
</feature>
<evidence type="ECO:0000256" key="9">
    <source>
        <dbReference type="ARBA" id="ARBA00022833"/>
    </source>
</evidence>
<feature type="compositionally biased region" description="Low complexity" evidence="16">
    <location>
        <begin position="355"/>
        <end position="370"/>
    </location>
</feature>
<keyword evidence="11" id="KW-0482">Metalloprotease</keyword>
<dbReference type="InterPro" id="IPR003146">
    <property type="entry name" value="M14A_act_pep"/>
</dbReference>
<dbReference type="InterPro" id="IPR036236">
    <property type="entry name" value="Znf_C2H2_sf"/>
</dbReference>
<dbReference type="FunFam" id="3.40.630.10:FF:000084">
    <property type="entry name" value="Carboxypeptidase B2"/>
    <property type="match status" value="1"/>
</dbReference>
<evidence type="ECO:0000313" key="19">
    <source>
        <dbReference type="EMBL" id="CAF1577482.1"/>
    </source>
</evidence>
<keyword evidence="7" id="KW-0732">Signal</keyword>
<evidence type="ECO:0000256" key="5">
    <source>
        <dbReference type="ARBA" id="ARBA00022670"/>
    </source>
</evidence>
<dbReference type="Gene3D" id="3.40.630.10">
    <property type="entry name" value="Zn peptidases"/>
    <property type="match status" value="1"/>
</dbReference>
<gene>
    <name evidence="19" type="ORF">XAT740_LOCUS45125</name>
</gene>
<evidence type="ECO:0000256" key="6">
    <source>
        <dbReference type="ARBA" id="ARBA00022723"/>
    </source>
</evidence>
<dbReference type="InterPro" id="IPR000834">
    <property type="entry name" value="Peptidase_M14"/>
</dbReference>
<organism evidence="19 20">
    <name type="scientific">Adineta ricciae</name>
    <name type="common">Rotifer</name>
    <dbReference type="NCBI Taxonomy" id="249248"/>
    <lineage>
        <taxon>Eukaryota</taxon>
        <taxon>Metazoa</taxon>
        <taxon>Spiralia</taxon>
        <taxon>Gnathifera</taxon>
        <taxon>Rotifera</taxon>
        <taxon>Eurotatoria</taxon>
        <taxon>Bdelloidea</taxon>
        <taxon>Adinetida</taxon>
        <taxon>Adinetidae</taxon>
        <taxon>Adineta</taxon>
    </lineage>
</organism>
<comment type="caution">
    <text evidence="19">The sequence shown here is derived from an EMBL/GenBank/DDBJ whole genome shotgun (WGS) entry which is preliminary data.</text>
</comment>
<dbReference type="PRINTS" id="PR00765">
    <property type="entry name" value="CRBOXYPTASEA"/>
</dbReference>
<dbReference type="PANTHER" id="PTHR11705">
    <property type="entry name" value="PROTEASE FAMILY M14 CARBOXYPEPTIDASE A,B"/>
    <property type="match status" value="1"/>
</dbReference>
<keyword evidence="4" id="KW-0121">Carboxypeptidase</keyword>
<dbReference type="Pfam" id="PF00246">
    <property type="entry name" value="Peptidase_M14"/>
    <property type="match status" value="1"/>
</dbReference>
<evidence type="ECO:0000256" key="1">
    <source>
        <dbReference type="ARBA" id="ARBA00001947"/>
    </source>
</evidence>
<evidence type="ECO:0000256" key="3">
    <source>
        <dbReference type="ARBA" id="ARBA00005988"/>
    </source>
</evidence>
<dbReference type="GO" id="GO:0005615">
    <property type="term" value="C:extracellular space"/>
    <property type="evidence" value="ECO:0007669"/>
    <property type="project" value="TreeGrafter"/>
</dbReference>
<dbReference type="SUPFAM" id="SSF54897">
    <property type="entry name" value="Protease propeptides/inhibitors"/>
    <property type="match status" value="1"/>
</dbReference>
<dbReference type="SMART" id="SM00355">
    <property type="entry name" value="ZnF_C2H2"/>
    <property type="match status" value="9"/>
</dbReference>
<dbReference type="PANTHER" id="PTHR11705:SF143">
    <property type="entry name" value="SLL0236 PROTEIN"/>
    <property type="match status" value="1"/>
</dbReference>
<keyword evidence="8" id="KW-0378">Hydrolase</keyword>
<evidence type="ECO:0000256" key="4">
    <source>
        <dbReference type="ARBA" id="ARBA00022645"/>
    </source>
</evidence>
<evidence type="ECO:0000256" key="16">
    <source>
        <dbReference type="SAM" id="MobiDB-lite"/>
    </source>
</evidence>
<dbReference type="InterPro" id="IPR013087">
    <property type="entry name" value="Znf_C2H2_type"/>
</dbReference>
<comment type="cofactor">
    <cofactor evidence="1">
        <name>Zn(2+)</name>
        <dbReference type="ChEBI" id="CHEBI:29105"/>
    </cofactor>
</comment>
<evidence type="ECO:0000256" key="12">
    <source>
        <dbReference type="ARBA" id="ARBA00023145"/>
    </source>
</evidence>
<reference evidence="19" key="1">
    <citation type="submission" date="2021-02" db="EMBL/GenBank/DDBJ databases">
        <authorList>
            <person name="Nowell W R."/>
        </authorList>
    </citation>
    <scope>NUCLEOTIDE SEQUENCE</scope>
</reference>
<evidence type="ECO:0000259" key="17">
    <source>
        <dbReference type="PROSITE" id="PS50157"/>
    </source>
</evidence>
<dbReference type="PROSITE" id="PS50157">
    <property type="entry name" value="ZINC_FINGER_C2H2_2"/>
    <property type="match status" value="3"/>
</dbReference>
<dbReference type="PROSITE" id="PS52035">
    <property type="entry name" value="PEPTIDASE_M14"/>
    <property type="match status" value="1"/>
</dbReference>
<evidence type="ECO:0000256" key="10">
    <source>
        <dbReference type="ARBA" id="ARBA00023026"/>
    </source>
</evidence>
<dbReference type="SUPFAM" id="SSF53187">
    <property type="entry name" value="Zn-dependent exopeptidases"/>
    <property type="match status" value="1"/>
</dbReference>
<dbReference type="PROSITE" id="PS00028">
    <property type="entry name" value="ZINC_FINGER_C2H2_1"/>
    <property type="match status" value="2"/>
</dbReference>
<feature type="active site" description="Proton donor/acceptor" evidence="15">
    <location>
        <position position="1284"/>
    </location>
</feature>
<feature type="domain" description="C2H2-type" evidence="17">
    <location>
        <begin position="138"/>
        <end position="165"/>
    </location>
</feature>
<comment type="function">
    <text evidence="2">Extracellular metalloprotease that contributes to pathogenicity.</text>
</comment>
<comment type="similarity">
    <text evidence="3 15">Belongs to the peptidase M14 family.</text>
</comment>
<dbReference type="GO" id="GO:0008270">
    <property type="term" value="F:zinc ion binding"/>
    <property type="evidence" value="ECO:0007669"/>
    <property type="project" value="UniProtKB-KW"/>
</dbReference>
<dbReference type="EMBL" id="CAJNOR010005836">
    <property type="protein sequence ID" value="CAF1577482.1"/>
    <property type="molecule type" value="Genomic_DNA"/>
</dbReference>
<name>A0A815Z0W5_ADIRI</name>
<dbReference type="InterPro" id="IPR036990">
    <property type="entry name" value="M14A-like_propep"/>
</dbReference>
<dbReference type="GO" id="GO:0006508">
    <property type="term" value="P:proteolysis"/>
    <property type="evidence" value="ECO:0007669"/>
    <property type="project" value="UniProtKB-KW"/>
</dbReference>
<proteinExistence type="inferred from homology"/>
<sequence length="1318" mass="150533">MLPTSLDPNSSQQHPAFPFSPYAWFKLATTIPTNLSSDQSPLDLRIKATEHPESEEDDGKESSDDASSSSPQNSYGQKIFICSICDQRFLSIELVNEHFAQNHLHELENEIAGKSPPRNTNVAQQNEEWNLSDPVNPLKCIQCDFVGRWPTELQKHAASHSTSRPFKCLVCSLTYKWRWDLAKHWDRAHASGVKGTTLINPYKKRDRDQARSMMDMPANLSAKVSTNLDRHSISSSTSNENVMKLNFDQHSDDEQSQNSILSDNEDEQNHVKRLKQNDDKLLFLPPPPPPLPSMPSSMPPSMYFPSAFFPHHPMFSSFINPSLLLQPKFNYSARMPALSMNPNLDLLKQASAFMQRSSSPHSSRSSSSSSPHPPSPSQQQQQQQQRMNAVAAMVAAGGGANGNNSSHLLRQQQQQQQRRVEKEDRNFQCRWCDYRGRWRSELIQHMRCHHAKDKPYHCSACPYASSWKWDVQKHVKKQHAHDAAKIVELPDKYLFQTTLKAKYEGTDDRSLAPTPLTDEDYTHFGADVQEKLSSIKYTRDRTLSCQQCPFAANSMAELRRHLIVHSAESPYHCFNCNYKSKWKCDVKKHMKICNHHGPVLVGRKAMAKVMESLGLVIDSNGANSSEKVFEQKSLDDEEEDEIIVDENQQEETNEKQKINSRPHSNHLRCRQCDYEANDLCDLLSHRKNHALAKTHVDTDKKYNSDIENDDNNQSEQIFDYEMEWLENNPLVKQFTTVHEKTRSILYQCSKCNYQTNNNHQHFLNHIDHQHPNLLEPTTGTHAFHIQPGDSMSTGKRQRCTNSKQSFQLANFNKVIIFCFDISYDKEYYVDVRHILTPQTTWSLSSTIIFHKFTKMNPSKVIFYVLFAIFFIQMKISFGKPVNDDGLPLKEILKIALRLDDCSRRIHVQEPIPLRFRRGSIKDRFPFIVSAGKRRYDGNVLVSVTPYEEEHFKILMNFESQNEIDIWNEMGRNRSTQLMFNHTKTGWMMPLFEKLNMQPKILQNNVQQLLDAEESMIQVQARLGVSRGIQDTFHTYDQLTTWLKQMASTYSTLATLQSIGKTYENRDIWLLKITGTSGSNKKKAFLDFGIHAREWISPATGAYMINEFLTTYASGGTAKEILDSWELHFVPILNPDGYAYSHSNDRMWRKNRKPVGSNCYGVDLNRNFGYQFNTGGSSSSACSDTFHGGSGMSENEAKALQNYMTGKTWDTYLTFHSYGQGYTRNDPPNFDLLKAKAKIGADAIKSVNGRSYTIGSSAQLLYVASGGSEDWTRGNLQVLYSYCIELPPTGGNGFIVAASEIKKTGYETYVGIVAYLKGL</sequence>
<protein>
    <submittedName>
        <fullName evidence="19">Uncharacterized protein</fullName>
    </submittedName>
</protein>